<keyword evidence="5 8" id="KW-0812">Transmembrane</keyword>
<evidence type="ECO:0000256" key="5">
    <source>
        <dbReference type="ARBA" id="ARBA00022692"/>
    </source>
</evidence>
<feature type="transmembrane region" description="Helical" evidence="9">
    <location>
        <begin position="261"/>
        <end position="282"/>
    </location>
</feature>
<evidence type="ECO:0000256" key="3">
    <source>
        <dbReference type="ARBA" id="ARBA00022448"/>
    </source>
</evidence>
<dbReference type="EMBL" id="JACHWU010000001">
    <property type="protein sequence ID" value="MBB3049234.1"/>
    <property type="molecule type" value="Genomic_DNA"/>
</dbReference>
<keyword evidence="11" id="KW-1185">Reference proteome</keyword>
<dbReference type="RefSeq" id="WP_183646347.1">
    <property type="nucleotide sequence ID" value="NZ_JACHWU010000001.1"/>
</dbReference>
<proteinExistence type="inferred from homology"/>
<keyword evidence="6 9" id="KW-1133">Transmembrane helix</keyword>
<sequence length="329" mass="32757">MVTGALSVDAVRSGAAQASSPAASRAGTVQAWPLGDLLDALPLSYPDAVVVVGTAVVGLVAGLLGPLAVLRQRSMFGDAMSHGTLAGVAVAFLITGAKVPELLLLGAAVSATLAAFAMIALERAGRLRSDAAIGVVLSVSLTLGIVLLTGISDSGNAQQSGLDEYLLGQTAGMVERDIVVALVLAGVAVAAILLGFRLLRSATFDPGFTAVAGVRTWVVDAASTGLLALAVVLGVRTVGAILMVALLVAPVVTARQLTTRLAALLPLSAVVGAVCGAAGGLLSGRAELPAGPVIVLLATALAVLSVVLAPRRGVIARARAGRLRRGRAR</sequence>
<evidence type="ECO:0000256" key="6">
    <source>
        <dbReference type="ARBA" id="ARBA00022989"/>
    </source>
</evidence>
<feature type="transmembrane region" description="Helical" evidence="9">
    <location>
        <begin position="103"/>
        <end position="121"/>
    </location>
</feature>
<evidence type="ECO:0000256" key="7">
    <source>
        <dbReference type="ARBA" id="ARBA00023136"/>
    </source>
</evidence>
<dbReference type="InterPro" id="IPR037294">
    <property type="entry name" value="ABC_BtuC-like"/>
</dbReference>
<organism evidence="10 11">
    <name type="scientific">Prauserella isguenensis</name>
    <dbReference type="NCBI Taxonomy" id="1470180"/>
    <lineage>
        <taxon>Bacteria</taxon>
        <taxon>Bacillati</taxon>
        <taxon>Actinomycetota</taxon>
        <taxon>Actinomycetes</taxon>
        <taxon>Pseudonocardiales</taxon>
        <taxon>Pseudonocardiaceae</taxon>
        <taxon>Prauserella</taxon>
    </lineage>
</organism>
<dbReference type="GO" id="GO:0055085">
    <property type="term" value="P:transmembrane transport"/>
    <property type="evidence" value="ECO:0007669"/>
    <property type="project" value="InterPro"/>
</dbReference>
<comment type="similarity">
    <text evidence="2 8">Belongs to the ABC-3 integral membrane protein family.</text>
</comment>
<evidence type="ECO:0000313" key="11">
    <source>
        <dbReference type="Proteomes" id="UP000550714"/>
    </source>
</evidence>
<feature type="transmembrane region" description="Helical" evidence="9">
    <location>
        <begin position="178"/>
        <end position="196"/>
    </location>
</feature>
<accession>A0A839RVY4</accession>
<dbReference type="GO" id="GO:0010043">
    <property type="term" value="P:response to zinc ion"/>
    <property type="evidence" value="ECO:0007669"/>
    <property type="project" value="TreeGrafter"/>
</dbReference>
<reference evidence="10 11" key="1">
    <citation type="submission" date="2020-08" db="EMBL/GenBank/DDBJ databases">
        <title>Genomic Encyclopedia of Type Strains, Phase III (KMG-III): the genomes of soil and plant-associated and newly described type strains.</title>
        <authorList>
            <person name="Whitman W."/>
        </authorList>
    </citation>
    <scope>NUCLEOTIDE SEQUENCE [LARGE SCALE GENOMIC DNA]</scope>
    <source>
        <strain evidence="10 11">CECT 8577</strain>
    </source>
</reference>
<gene>
    <name evidence="10" type="ORF">FHS23_000229</name>
</gene>
<name>A0A839RVY4_9PSEU</name>
<dbReference type="Pfam" id="PF00950">
    <property type="entry name" value="ABC-3"/>
    <property type="match status" value="1"/>
</dbReference>
<evidence type="ECO:0000313" key="10">
    <source>
        <dbReference type="EMBL" id="MBB3049234.1"/>
    </source>
</evidence>
<dbReference type="Gene3D" id="1.10.3470.10">
    <property type="entry name" value="ABC transporter involved in vitamin B12 uptake, BtuC"/>
    <property type="match status" value="1"/>
</dbReference>
<evidence type="ECO:0000256" key="2">
    <source>
        <dbReference type="ARBA" id="ARBA00008034"/>
    </source>
</evidence>
<comment type="subcellular location">
    <subcellularLocation>
        <location evidence="1 8">Cell membrane</location>
        <topology evidence="1 8">Multi-pass membrane protein</topology>
    </subcellularLocation>
</comment>
<dbReference type="GO" id="GO:0043190">
    <property type="term" value="C:ATP-binding cassette (ABC) transporter complex"/>
    <property type="evidence" value="ECO:0007669"/>
    <property type="project" value="InterPro"/>
</dbReference>
<feature type="transmembrane region" description="Helical" evidence="9">
    <location>
        <begin position="48"/>
        <end position="70"/>
    </location>
</feature>
<evidence type="ECO:0000256" key="1">
    <source>
        <dbReference type="ARBA" id="ARBA00004651"/>
    </source>
</evidence>
<dbReference type="SUPFAM" id="SSF81345">
    <property type="entry name" value="ABC transporter involved in vitamin B12 uptake, BtuC"/>
    <property type="match status" value="1"/>
</dbReference>
<evidence type="ECO:0000256" key="9">
    <source>
        <dbReference type="SAM" id="Phobius"/>
    </source>
</evidence>
<keyword evidence="3 8" id="KW-0813">Transport</keyword>
<feature type="transmembrane region" description="Helical" evidence="9">
    <location>
        <begin position="133"/>
        <end position="152"/>
    </location>
</feature>
<feature type="transmembrane region" description="Helical" evidence="9">
    <location>
        <begin position="237"/>
        <end position="254"/>
    </location>
</feature>
<dbReference type="PANTHER" id="PTHR30477:SF3">
    <property type="entry name" value="METAL TRANSPORT SYSTEM MEMBRANE PROTEIN CT_069-RELATED"/>
    <property type="match status" value="1"/>
</dbReference>
<keyword evidence="7 9" id="KW-0472">Membrane</keyword>
<evidence type="ECO:0000256" key="4">
    <source>
        <dbReference type="ARBA" id="ARBA00022475"/>
    </source>
</evidence>
<dbReference type="PANTHER" id="PTHR30477">
    <property type="entry name" value="ABC-TRANSPORTER METAL-BINDING PROTEIN"/>
    <property type="match status" value="1"/>
</dbReference>
<evidence type="ECO:0000256" key="8">
    <source>
        <dbReference type="RuleBase" id="RU003943"/>
    </source>
</evidence>
<dbReference type="Proteomes" id="UP000550714">
    <property type="component" value="Unassembled WGS sequence"/>
</dbReference>
<dbReference type="InterPro" id="IPR001626">
    <property type="entry name" value="ABC_TroCD"/>
</dbReference>
<dbReference type="AlphaFoldDB" id="A0A839RVY4"/>
<comment type="caution">
    <text evidence="10">The sequence shown here is derived from an EMBL/GenBank/DDBJ whole genome shotgun (WGS) entry which is preliminary data.</text>
</comment>
<feature type="transmembrane region" description="Helical" evidence="9">
    <location>
        <begin position="288"/>
        <end position="309"/>
    </location>
</feature>
<protein>
    <submittedName>
        <fullName evidence="10">Manganese/zinc/iron transport system permease protein</fullName>
    </submittedName>
</protein>
<keyword evidence="4" id="KW-1003">Cell membrane</keyword>